<keyword evidence="2" id="KW-0472">Membrane</keyword>
<proteinExistence type="predicted"/>
<feature type="transmembrane region" description="Helical" evidence="2">
    <location>
        <begin position="20"/>
        <end position="41"/>
    </location>
</feature>
<feature type="transmembrane region" description="Helical" evidence="2">
    <location>
        <begin position="149"/>
        <end position="169"/>
    </location>
</feature>
<evidence type="ECO:0000313" key="4">
    <source>
        <dbReference type="Proteomes" id="UP000318081"/>
    </source>
</evidence>
<evidence type="ECO:0000256" key="2">
    <source>
        <dbReference type="SAM" id="Phobius"/>
    </source>
</evidence>
<keyword evidence="4" id="KW-1185">Reference proteome</keyword>
<evidence type="ECO:0000256" key="1">
    <source>
        <dbReference type="SAM" id="MobiDB-lite"/>
    </source>
</evidence>
<accession>A0ABX5Y3P3</accession>
<keyword evidence="2" id="KW-0812">Transmembrane</keyword>
<keyword evidence="2" id="KW-1133">Transmembrane helix</keyword>
<dbReference type="Proteomes" id="UP000318081">
    <property type="component" value="Chromosome"/>
</dbReference>
<dbReference type="EMBL" id="CP036432">
    <property type="protein sequence ID" value="QDV87571.1"/>
    <property type="molecule type" value="Genomic_DNA"/>
</dbReference>
<dbReference type="PANTHER" id="PTHR31876:SF26">
    <property type="entry name" value="PROTEIN LIKE COV 2"/>
    <property type="match status" value="1"/>
</dbReference>
<dbReference type="InterPro" id="IPR007462">
    <property type="entry name" value="COV1-like"/>
</dbReference>
<organism evidence="3 4">
    <name type="scientific">Stieleria magnilauensis</name>
    <dbReference type="NCBI Taxonomy" id="2527963"/>
    <lineage>
        <taxon>Bacteria</taxon>
        <taxon>Pseudomonadati</taxon>
        <taxon>Planctomycetota</taxon>
        <taxon>Planctomycetia</taxon>
        <taxon>Pirellulales</taxon>
        <taxon>Pirellulaceae</taxon>
        <taxon>Stieleria</taxon>
    </lineage>
</organism>
<evidence type="ECO:0008006" key="5">
    <source>
        <dbReference type="Google" id="ProtNLM"/>
    </source>
</evidence>
<reference evidence="3 4" key="1">
    <citation type="submission" date="2019-02" db="EMBL/GenBank/DDBJ databases">
        <title>Deep-cultivation of Planctomycetes and their phenomic and genomic characterization uncovers novel biology.</title>
        <authorList>
            <person name="Wiegand S."/>
            <person name="Jogler M."/>
            <person name="Boedeker C."/>
            <person name="Pinto D."/>
            <person name="Vollmers J."/>
            <person name="Rivas-Marin E."/>
            <person name="Kohn T."/>
            <person name="Peeters S.H."/>
            <person name="Heuer A."/>
            <person name="Rast P."/>
            <person name="Oberbeckmann S."/>
            <person name="Bunk B."/>
            <person name="Jeske O."/>
            <person name="Meyerdierks A."/>
            <person name="Storesund J.E."/>
            <person name="Kallscheuer N."/>
            <person name="Luecker S."/>
            <person name="Lage O.M."/>
            <person name="Pohl T."/>
            <person name="Merkel B.J."/>
            <person name="Hornburger P."/>
            <person name="Mueller R.-W."/>
            <person name="Bruemmer F."/>
            <person name="Labrenz M."/>
            <person name="Spormann A.M."/>
            <person name="Op den Camp H."/>
            <person name="Overmann J."/>
            <person name="Amann R."/>
            <person name="Jetten M.S.M."/>
            <person name="Mascher T."/>
            <person name="Medema M.H."/>
            <person name="Devos D.P."/>
            <person name="Kaster A.-K."/>
            <person name="Ovreas L."/>
            <person name="Rohde M."/>
            <person name="Galperin M.Y."/>
            <person name="Jogler C."/>
        </authorList>
    </citation>
    <scope>NUCLEOTIDE SEQUENCE [LARGE SCALE GENOMIC DNA]</scope>
    <source>
        <strain evidence="3 4">TBK1r</strain>
    </source>
</reference>
<dbReference type="PANTHER" id="PTHR31876">
    <property type="entry name" value="COV-LIKE PROTEIN 1"/>
    <property type="match status" value="1"/>
</dbReference>
<name>A0ABX5Y3P3_9BACT</name>
<gene>
    <name evidence="3" type="ORF">TBK1r_66020</name>
</gene>
<sequence length="335" mass="37671">MTDHDENFHASRTVSVRNILVRGLGVVLPPLLTILVLIWAWRTIETYVLRPTEWIVQEGLVWGAEYFDGTLSTVPEGAVPEPGGGFSTYTLLGYSKYVPDPTGRRYLPKEIVDRVNENADKFGTDAKPLVSANAYWHRYIQITWMQRKYVVPVFLIVFLTVLYFMGRLFTFRLGRWFFRGFDGAILRIPFVNKVYGSVKQVTDFAFSEREIEFNNVVAVQYPSKGIWSLGFVTGNSVRQLHDATGEEMMSVLMPTSPMPMTGFTVTVRRSDTIDIDMTVDEAIQFVVSCGVVVPPNQRVNGAPNNKPRPTGKLRDGAVILPGNPQTEHSVDPSTV</sequence>
<protein>
    <recommendedName>
        <fullName evidence="5">DUF502 domain-containing protein</fullName>
    </recommendedName>
</protein>
<feature type="compositionally biased region" description="Polar residues" evidence="1">
    <location>
        <begin position="323"/>
        <end position="335"/>
    </location>
</feature>
<feature type="region of interest" description="Disordered" evidence="1">
    <location>
        <begin position="296"/>
        <end position="335"/>
    </location>
</feature>
<evidence type="ECO:0000313" key="3">
    <source>
        <dbReference type="EMBL" id="QDV87571.1"/>
    </source>
</evidence>
<dbReference type="Pfam" id="PF04367">
    <property type="entry name" value="DUF502"/>
    <property type="match status" value="1"/>
</dbReference>